<dbReference type="CDD" id="cd02893">
    <property type="entry name" value="FTase"/>
    <property type="match status" value="1"/>
</dbReference>
<dbReference type="GO" id="GO:0008270">
    <property type="term" value="F:zinc ion binding"/>
    <property type="evidence" value="ECO:0007669"/>
    <property type="project" value="UniProtKB-UniRule"/>
</dbReference>
<dbReference type="GO" id="GO:0005965">
    <property type="term" value="C:protein farnesyltransferase complex"/>
    <property type="evidence" value="ECO:0007669"/>
    <property type="project" value="UniProtKB-UniRule"/>
</dbReference>
<comment type="function">
    <text evidence="9">Catalyzes the transfer of a farnesyl moiety from farnesyl diphosphate to a cysteine at the fourth position from the C-terminus of several proteins. The beta subunit is responsible for peptide-binding.</text>
</comment>
<dbReference type="InterPro" id="IPR008930">
    <property type="entry name" value="Terpenoid_cyclase/PrenylTrfase"/>
</dbReference>
<dbReference type="GO" id="GO:0097354">
    <property type="term" value="P:prenylation"/>
    <property type="evidence" value="ECO:0007669"/>
    <property type="project" value="UniProtKB-UniRule"/>
</dbReference>
<evidence type="ECO:0000256" key="8">
    <source>
        <dbReference type="ARBA" id="ARBA00022833"/>
    </source>
</evidence>
<gene>
    <name evidence="11" type="ORF">CYY_010319</name>
</gene>
<comment type="similarity">
    <text evidence="1 9">Belongs to the protein prenyltransferase subunit beta family.</text>
</comment>
<name>A0A8J4V1T7_9MYCE</name>
<evidence type="ECO:0000256" key="1">
    <source>
        <dbReference type="ARBA" id="ARBA00010497"/>
    </source>
</evidence>
<dbReference type="EMBL" id="AJWJ01001036">
    <property type="protein sequence ID" value="KAF2068354.1"/>
    <property type="molecule type" value="Genomic_DNA"/>
</dbReference>
<proteinExistence type="inferred from homology"/>
<evidence type="ECO:0000313" key="12">
    <source>
        <dbReference type="Proteomes" id="UP000695562"/>
    </source>
</evidence>
<keyword evidence="7" id="KW-0677">Repeat</keyword>
<comment type="subunit">
    <text evidence="9">Heterodimer of an alpha and a beta subunit.</text>
</comment>
<sequence length="458" mass="51311">MQSNMTTSTKSNKIIELDIDIDIDTDDQYNNSSTGVGVFVEQHTTTTMAQSKMEESVSEKMVHHKLHPNSKVAVGDKKIIKMLTAAIEAIPTSHQSLDSSKVWISFWVLNGLDMLDSLDTYPAISKRTADYFSILQNKDGGFGGGNSNTSHVVSTFASVSTLFAVGTEEAYNIINRETMYRFLMEMKTPEGAFRTEKEGEVDSRSTYCAIAVASFLNILTDQLVENVAEYLARCQTYEGGFGAYPGNEAHGGYTFCSVAALSILNKLDMIDMNSLHRWITLRQTEEGGFQGRANKLVDTCYAYWQGAVYIIIQAYLDIDQTLKNEDVGGNEQQSNSNHSIEKQLYDQKKLQEYVLICCQDNKHGGFSDHPGRGKDFYHTCYGLSGVSLSQHNDIYKTVNDINHHIQQESTPPCTKQSDAFQVDQVGPILEPVHPIYNIRLKKLIKGLKYFRSLEKINI</sequence>
<keyword evidence="8 9" id="KW-0862">Zinc</keyword>
<dbReference type="PANTHER" id="PTHR11774">
    <property type="entry name" value="GERANYLGERANYL TRANSFERASE TYPE BETA SUBUNIT"/>
    <property type="match status" value="1"/>
</dbReference>
<evidence type="ECO:0000256" key="6">
    <source>
        <dbReference type="ARBA" id="ARBA00022723"/>
    </source>
</evidence>
<accession>A0A8J4V1T7</accession>
<dbReference type="SUPFAM" id="SSF48239">
    <property type="entry name" value="Terpenoid cyclases/Protein prenyltransferases"/>
    <property type="match status" value="1"/>
</dbReference>
<evidence type="ECO:0000313" key="11">
    <source>
        <dbReference type="EMBL" id="KAF2068354.1"/>
    </source>
</evidence>
<protein>
    <recommendedName>
        <fullName evidence="3 9">Protein farnesyltransferase subunit beta</fullName>
        <shortName evidence="9">FTase-beta</shortName>
        <ecNumber evidence="2 9">2.5.1.58</ecNumber>
    </recommendedName>
</protein>
<evidence type="ECO:0000256" key="2">
    <source>
        <dbReference type="ARBA" id="ARBA00012702"/>
    </source>
</evidence>
<dbReference type="PANTHER" id="PTHR11774:SF6">
    <property type="entry name" value="PROTEIN FARNESYLTRANSFERASE SUBUNIT BETA"/>
    <property type="match status" value="1"/>
</dbReference>
<evidence type="ECO:0000256" key="9">
    <source>
        <dbReference type="RuleBase" id="RU365056"/>
    </source>
</evidence>
<evidence type="ECO:0000256" key="5">
    <source>
        <dbReference type="ARBA" id="ARBA00022679"/>
    </source>
</evidence>
<keyword evidence="6 9" id="KW-0479">Metal-binding</keyword>
<dbReference type="Gene3D" id="1.50.10.20">
    <property type="match status" value="1"/>
</dbReference>
<organism evidence="11 12">
    <name type="scientific">Polysphondylium violaceum</name>
    <dbReference type="NCBI Taxonomy" id="133409"/>
    <lineage>
        <taxon>Eukaryota</taxon>
        <taxon>Amoebozoa</taxon>
        <taxon>Evosea</taxon>
        <taxon>Eumycetozoa</taxon>
        <taxon>Dictyostelia</taxon>
        <taxon>Dictyosteliales</taxon>
        <taxon>Dictyosteliaceae</taxon>
        <taxon>Polysphondylium</taxon>
    </lineage>
</organism>
<keyword evidence="4 9" id="KW-0637">Prenyltransferase</keyword>
<dbReference type="InterPro" id="IPR045089">
    <property type="entry name" value="PGGT1B-like"/>
</dbReference>
<reference evidence="11" key="1">
    <citation type="submission" date="2020-01" db="EMBL/GenBank/DDBJ databases">
        <title>Development of genomics and gene disruption for Polysphondylium violaceum indicates a role for the polyketide synthase stlB in stalk morphogenesis.</title>
        <authorList>
            <person name="Narita B."/>
            <person name="Kawabe Y."/>
            <person name="Kin K."/>
            <person name="Saito T."/>
            <person name="Gibbs R."/>
            <person name="Kuspa A."/>
            <person name="Muzny D."/>
            <person name="Queller D."/>
            <person name="Richards S."/>
            <person name="Strassman J."/>
            <person name="Sucgang R."/>
            <person name="Worley K."/>
            <person name="Schaap P."/>
        </authorList>
    </citation>
    <scope>NUCLEOTIDE SEQUENCE</scope>
    <source>
        <strain evidence="11">QSvi11</strain>
    </source>
</reference>
<feature type="domain" description="Prenyltransferase alpha-alpha toroid" evidence="10">
    <location>
        <begin position="77"/>
        <end position="438"/>
    </location>
</feature>
<dbReference type="AlphaFoldDB" id="A0A8J4V1T7"/>
<keyword evidence="12" id="KW-1185">Reference proteome</keyword>
<comment type="caution">
    <text evidence="11">The sequence shown here is derived from an EMBL/GenBank/DDBJ whole genome shotgun (WGS) entry which is preliminary data.</text>
</comment>
<evidence type="ECO:0000256" key="4">
    <source>
        <dbReference type="ARBA" id="ARBA00022602"/>
    </source>
</evidence>
<comment type="cofactor">
    <cofactor evidence="9">
        <name>Zn(2+)</name>
        <dbReference type="ChEBI" id="CHEBI:29105"/>
    </cofactor>
    <text evidence="9">Binds 1 zinc ion per subunit.</text>
</comment>
<dbReference type="EC" id="2.5.1.58" evidence="2 9"/>
<dbReference type="OrthoDB" id="10261146at2759"/>
<comment type="catalytic activity">
    <reaction evidence="9">
        <text>L-cysteinyl-[protein] + (2E,6E)-farnesyl diphosphate = S-(2E,6E)-farnesyl-L-cysteinyl-[protein] + diphosphate</text>
        <dbReference type="Rhea" id="RHEA:13345"/>
        <dbReference type="Rhea" id="RHEA-COMP:10131"/>
        <dbReference type="Rhea" id="RHEA-COMP:11535"/>
        <dbReference type="ChEBI" id="CHEBI:29950"/>
        <dbReference type="ChEBI" id="CHEBI:33019"/>
        <dbReference type="ChEBI" id="CHEBI:86019"/>
        <dbReference type="ChEBI" id="CHEBI:175763"/>
    </reaction>
</comment>
<dbReference type="Pfam" id="PF00432">
    <property type="entry name" value="Prenyltrans"/>
    <property type="match status" value="1"/>
</dbReference>
<dbReference type="InterPro" id="IPR001330">
    <property type="entry name" value="Prenyltrans"/>
</dbReference>
<evidence type="ECO:0000259" key="10">
    <source>
        <dbReference type="Pfam" id="PF00432"/>
    </source>
</evidence>
<dbReference type="GO" id="GO:0004660">
    <property type="term" value="F:protein farnesyltransferase activity"/>
    <property type="evidence" value="ECO:0007669"/>
    <property type="project" value="UniProtKB-UniRule"/>
</dbReference>
<keyword evidence="5 9" id="KW-0808">Transferase</keyword>
<dbReference type="InterPro" id="IPR026872">
    <property type="entry name" value="FTB"/>
</dbReference>
<dbReference type="Proteomes" id="UP000695562">
    <property type="component" value="Unassembled WGS sequence"/>
</dbReference>
<evidence type="ECO:0000256" key="3">
    <source>
        <dbReference type="ARBA" id="ARBA00015798"/>
    </source>
</evidence>
<evidence type="ECO:0000256" key="7">
    <source>
        <dbReference type="ARBA" id="ARBA00022737"/>
    </source>
</evidence>